<feature type="domain" description="N-acetyltransferase" evidence="2">
    <location>
        <begin position="23"/>
        <end position="178"/>
    </location>
</feature>
<dbReference type="Pfam" id="PF00583">
    <property type="entry name" value="Acetyltransf_1"/>
    <property type="match status" value="1"/>
</dbReference>
<comment type="caution">
    <text evidence="3">The sequence shown here is derived from an EMBL/GenBank/DDBJ whole genome shotgun (WGS) entry which is preliminary data.</text>
</comment>
<dbReference type="STRING" id="1263082.A0A068S0J5"/>
<sequence length="178" mass="20341">MDTKIVKIDDTYAKILSELGARLFADTFANDNTPENLELYLDANYRPDIQTKELNDPAMTAYMAFDPESNQPVAYCQLRQTKHVYYDFVGDSEDDAIELQRLYVDKQWAGMGLGKRLLAECVATATKMGKKIMWLCVSDYNPNAIKFYEKQGFRKVGVRNVMLGNKPETDHIMSMSLI</sequence>
<organism evidence="3 4">
    <name type="scientific">Lichtheimia corymbifera JMRC:FSU:9682</name>
    <dbReference type="NCBI Taxonomy" id="1263082"/>
    <lineage>
        <taxon>Eukaryota</taxon>
        <taxon>Fungi</taxon>
        <taxon>Fungi incertae sedis</taxon>
        <taxon>Mucoromycota</taxon>
        <taxon>Mucoromycotina</taxon>
        <taxon>Mucoromycetes</taxon>
        <taxon>Mucorales</taxon>
        <taxon>Lichtheimiaceae</taxon>
        <taxon>Lichtheimia</taxon>
    </lineage>
</organism>
<reference evidence="3" key="1">
    <citation type="submission" date="2013-08" db="EMBL/GenBank/DDBJ databases">
        <title>Gene expansion shapes genome architecture in the human pathogen Lichtheimia corymbifera: an evolutionary genomics analysis in the ancient terrestrial Mucorales (Mucoromycotina).</title>
        <authorList>
            <person name="Schwartze V.U."/>
            <person name="Winter S."/>
            <person name="Shelest E."/>
            <person name="Marcet-Houben M."/>
            <person name="Horn F."/>
            <person name="Wehner S."/>
            <person name="Hoffmann K."/>
            <person name="Riege K."/>
            <person name="Sammeth M."/>
            <person name="Nowrousian M."/>
            <person name="Valiante V."/>
            <person name="Linde J."/>
            <person name="Jacobsen I.D."/>
            <person name="Marz M."/>
            <person name="Brakhage A.A."/>
            <person name="Gabaldon T."/>
            <person name="Bocker S."/>
            <person name="Voigt K."/>
        </authorList>
    </citation>
    <scope>NUCLEOTIDE SEQUENCE [LARGE SCALE GENOMIC DNA]</scope>
    <source>
        <strain evidence="3">FSU 9682</strain>
    </source>
</reference>
<dbReference type="Gene3D" id="3.40.630.30">
    <property type="match status" value="1"/>
</dbReference>
<evidence type="ECO:0000259" key="2">
    <source>
        <dbReference type="PROSITE" id="PS51186"/>
    </source>
</evidence>
<dbReference type="GO" id="GO:0008080">
    <property type="term" value="F:N-acetyltransferase activity"/>
    <property type="evidence" value="ECO:0007669"/>
    <property type="project" value="InterPro"/>
</dbReference>
<keyword evidence="1" id="KW-0808">Transferase</keyword>
<dbReference type="PANTHER" id="PTHR13947">
    <property type="entry name" value="GNAT FAMILY N-ACETYLTRANSFERASE"/>
    <property type="match status" value="1"/>
</dbReference>
<keyword evidence="4" id="KW-1185">Reference proteome</keyword>
<dbReference type="EMBL" id="CBTN010000032">
    <property type="protein sequence ID" value="CDH55789.1"/>
    <property type="molecule type" value="Genomic_DNA"/>
</dbReference>
<proteinExistence type="predicted"/>
<dbReference type="OrthoDB" id="9975416at2759"/>
<name>A0A068S0J5_9FUNG</name>
<dbReference type="Proteomes" id="UP000027586">
    <property type="component" value="Unassembled WGS sequence"/>
</dbReference>
<dbReference type="InterPro" id="IPR016181">
    <property type="entry name" value="Acyl_CoA_acyltransferase"/>
</dbReference>
<evidence type="ECO:0000256" key="1">
    <source>
        <dbReference type="ARBA" id="ARBA00022679"/>
    </source>
</evidence>
<protein>
    <recommendedName>
        <fullName evidence="2">N-acetyltransferase domain-containing protein</fullName>
    </recommendedName>
</protein>
<evidence type="ECO:0000313" key="4">
    <source>
        <dbReference type="Proteomes" id="UP000027586"/>
    </source>
</evidence>
<dbReference type="PROSITE" id="PS51186">
    <property type="entry name" value="GNAT"/>
    <property type="match status" value="1"/>
</dbReference>
<dbReference type="CDD" id="cd04301">
    <property type="entry name" value="NAT_SF"/>
    <property type="match status" value="1"/>
</dbReference>
<evidence type="ECO:0000313" key="3">
    <source>
        <dbReference type="EMBL" id="CDH55789.1"/>
    </source>
</evidence>
<gene>
    <name evidence="3" type="ORF">LCOR_06901.1</name>
</gene>
<dbReference type="VEuPathDB" id="FungiDB:LCOR_06901.1"/>
<dbReference type="InterPro" id="IPR000182">
    <property type="entry name" value="GNAT_dom"/>
</dbReference>
<dbReference type="SUPFAM" id="SSF55729">
    <property type="entry name" value="Acyl-CoA N-acyltransferases (Nat)"/>
    <property type="match status" value="1"/>
</dbReference>
<dbReference type="PANTHER" id="PTHR13947:SF37">
    <property type="entry name" value="LD18367P"/>
    <property type="match status" value="1"/>
</dbReference>
<dbReference type="AlphaFoldDB" id="A0A068S0J5"/>
<accession>A0A068S0J5</accession>
<dbReference type="InterPro" id="IPR050769">
    <property type="entry name" value="NAT_camello-type"/>
</dbReference>